<evidence type="ECO:0000256" key="14">
    <source>
        <dbReference type="ARBA" id="ARBA00061570"/>
    </source>
</evidence>
<name>A0A0G3GGS8_9PSED</name>
<dbReference type="SUPFAM" id="SSF140990">
    <property type="entry name" value="FtsH protease domain-like"/>
    <property type="match status" value="1"/>
</dbReference>
<evidence type="ECO:0000256" key="15">
    <source>
        <dbReference type="HAMAP-Rule" id="MF_01458"/>
    </source>
</evidence>
<dbReference type="InterPro" id="IPR011546">
    <property type="entry name" value="Pept_M41_FtsH_extracell"/>
</dbReference>
<feature type="transmembrane region" description="Helical" evidence="15">
    <location>
        <begin position="98"/>
        <end position="120"/>
    </location>
</feature>
<evidence type="ECO:0000256" key="17">
    <source>
        <dbReference type="SAM" id="MobiDB-lite"/>
    </source>
</evidence>
<dbReference type="Gene3D" id="1.10.8.60">
    <property type="match status" value="1"/>
</dbReference>
<dbReference type="InterPro" id="IPR000642">
    <property type="entry name" value="Peptidase_M41"/>
</dbReference>
<dbReference type="FunFam" id="1.10.8.60:FF:000001">
    <property type="entry name" value="ATP-dependent zinc metalloprotease FtsH"/>
    <property type="match status" value="1"/>
</dbReference>
<dbReference type="AlphaFoldDB" id="A0A0G3GGS8"/>
<dbReference type="InterPro" id="IPR003960">
    <property type="entry name" value="ATPase_AAA_CS"/>
</dbReference>
<comment type="subcellular location">
    <subcellularLocation>
        <location evidence="15">Cell membrane</location>
        <topology evidence="15">Multi-pass membrane protein</topology>
        <orientation evidence="15">Cytoplasmic side</orientation>
    </subcellularLocation>
    <subcellularLocation>
        <location evidence="1">Membrane</location>
    </subcellularLocation>
</comment>
<feature type="domain" description="AAA+ ATPase" evidence="18">
    <location>
        <begin position="186"/>
        <end position="325"/>
    </location>
</feature>
<comment type="similarity">
    <text evidence="16">Belongs to the AAA ATPase family.</text>
</comment>
<dbReference type="EC" id="3.4.24.-" evidence="15"/>
<dbReference type="PANTHER" id="PTHR23076:SF97">
    <property type="entry name" value="ATP-DEPENDENT ZINC METALLOPROTEASE YME1L1"/>
    <property type="match status" value="1"/>
</dbReference>
<dbReference type="FunFam" id="3.30.720.210:FF:000004">
    <property type="entry name" value="ATP-dependent zinc metalloprotease FtsH"/>
    <property type="match status" value="1"/>
</dbReference>
<evidence type="ECO:0000256" key="6">
    <source>
        <dbReference type="ARBA" id="ARBA00022723"/>
    </source>
</evidence>
<gene>
    <name evidence="19" type="primary">hflB</name>
    <name evidence="15" type="synonym">ftsH</name>
    <name evidence="19" type="ORF">VM99_20425</name>
</gene>
<evidence type="ECO:0000313" key="19">
    <source>
        <dbReference type="EMBL" id="AKK00324.1"/>
    </source>
</evidence>
<feature type="binding site" evidence="15">
    <location>
        <position position="494"/>
    </location>
    <ligand>
        <name>Zn(2+)</name>
        <dbReference type="ChEBI" id="CHEBI:29105"/>
        <note>catalytic</note>
    </ligand>
</feature>
<dbReference type="InterPro" id="IPR037219">
    <property type="entry name" value="Peptidase_M41-like"/>
</dbReference>
<dbReference type="Pfam" id="PF01434">
    <property type="entry name" value="Peptidase_M41"/>
    <property type="match status" value="1"/>
</dbReference>
<dbReference type="GO" id="GO:0016887">
    <property type="term" value="F:ATP hydrolysis activity"/>
    <property type="evidence" value="ECO:0007669"/>
    <property type="project" value="UniProtKB-UniRule"/>
</dbReference>
<dbReference type="Pfam" id="PF17862">
    <property type="entry name" value="AAA_lid_3"/>
    <property type="match status" value="1"/>
</dbReference>
<feature type="binding site" evidence="15">
    <location>
        <position position="416"/>
    </location>
    <ligand>
        <name>Zn(2+)</name>
        <dbReference type="ChEBI" id="CHEBI:29105"/>
        <note>catalytic</note>
    </ligand>
</feature>
<comment type="similarity">
    <text evidence="14 15">In the central section; belongs to the AAA ATPase family.</text>
</comment>
<evidence type="ECO:0000256" key="11">
    <source>
        <dbReference type="ARBA" id="ARBA00022989"/>
    </source>
</evidence>
<dbReference type="SMART" id="SM00382">
    <property type="entry name" value="AAA"/>
    <property type="match status" value="1"/>
</dbReference>
<dbReference type="PROSITE" id="PS00674">
    <property type="entry name" value="AAA"/>
    <property type="match status" value="1"/>
</dbReference>
<evidence type="ECO:0000256" key="1">
    <source>
        <dbReference type="ARBA" id="ARBA00004370"/>
    </source>
</evidence>
<dbReference type="InterPro" id="IPR003959">
    <property type="entry name" value="ATPase_AAA_core"/>
</dbReference>
<accession>A0A0G3GGS8</accession>
<dbReference type="Gene3D" id="3.30.720.210">
    <property type="match status" value="1"/>
</dbReference>
<dbReference type="Pfam" id="PF06480">
    <property type="entry name" value="FtsH_ext"/>
    <property type="match status" value="1"/>
</dbReference>
<dbReference type="InterPro" id="IPR027417">
    <property type="entry name" value="P-loop_NTPase"/>
</dbReference>
<evidence type="ECO:0000256" key="3">
    <source>
        <dbReference type="ARBA" id="ARBA00022475"/>
    </source>
</evidence>
<dbReference type="HAMAP" id="MF_01458">
    <property type="entry name" value="FtsH"/>
    <property type="match status" value="1"/>
</dbReference>
<keyword evidence="11 15" id="KW-1133">Transmembrane helix</keyword>
<keyword evidence="10 15" id="KW-0067">ATP-binding</keyword>
<dbReference type="GO" id="GO:0005886">
    <property type="term" value="C:plasma membrane"/>
    <property type="evidence" value="ECO:0007669"/>
    <property type="project" value="UniProtKB-SubCell"/>
</dbReference>
<evidence type="ECO:0000256" key="2">
    <source>
        <dbReference type="ARBA" id="ARBA00010044"/>
    </source>
</evidence>
<dbReference type="Proteomes" id="UP000035212">
    <property type="component" value="Chromosome"/>
</dbReference>
<dbReference type="Gene3D" id="3.40.50.300">
    <property type="entry name" value="P-loop containing nucleotide triphosphate hydrolases"/>
    <property type="match status" value="1"/>
</dbReference>
<keyword evidence="8 15" id="KW-0378">Hydrolase</keyword>
<dbReference type="GO" id="GO:0030163">
    <property type="term" value="P:protein catabolic process"/>
    <property type="evidence" value="ECO:0007669"/>
    <property type="project" value="UniProtKB-UniRule"/>
</dbReference>
<dbReference type="NCBIfam" id="TIGR01241">
    <property type="entry name" value="FtsH_fam"/>
    <property type="match status" value="1"/>
</dbReference>
<evidence type="ECO:0000256" key="10">
    <source>
        <dbReference type="ARBA" id="ARBA00022840"/>
    </source>
</evidence>
<sequence length="636" mass="68978">MAKNLILWLIIAAVLVTVMNNFSSPNEPQTLNYSDFIQQVKDGKVERVAVDGYVITGKRTDGDSFKTIRPAIQDNGLIGDLVDNHVVVEGKQPEQQSIWTQLLVASFPILVIIAVFMFFMRQMQGGGGGKGGPMSFGKSKARLLSEDQVKTTLADVAGCDEAKEEVGELVEFLRDPGKFQRLGGRIPRGVLMVGPPGTGKTLLAKAIAGEAKVPFFTISGSDFVEMFVGVGASRVRDMFEQAKKHAPCIIFIDEIDAVGRHRGAGMGGGHDEREQTLNQLLVEMDGFEMNDGIIVIAATNRPDVLDPALLRPGRFDRQVVVGLPDIRGREQILKVHMRKVPMGDDVAPAVIARGTPGFSGADLANLVNEASLFAARSGKRLVEMKEFELAKDKIMMGAERKSMVMSEKEKQNTAYHEAGHAIVGRVVPEHDPVYKVSIIPRGRALGVTMFLPEEDRYSLSKRALISQICSLYGGRIAEEMTLGFDGVTTGASNDIMRASQIARNMVTKWGLSEKLGPLMYAEEEGEVFLGRGGSGQHASFSGETAKLIDSEVRSIIDQCYGTAKQILTDNRDKLDAMADALMKYETIDAEQIDDIMAGRVPREPRDWSGGTGTSGTPPAVQGERPETPIGGPAADV</sequence>
<dbReference type="SUPFAM" id="SSF52540">
    <property type="entry name" value="P-loop containing nucleoside triphosphate hydrolases"/>
    <property type="match status" value="1"/>
</dbReference>
<dbReference type="GO" id="GO:0004222">
    <property type="term" value="F:metalloendopeptidase activity"/>
    <property type="evidence" value="ECO:0007669"/>
    <property type="project" value="InterPro"/>
</dbReference>
<dbReference type="InterPro" id="IPR041569">
    <property type="entry name" value="AAA_lid_3"/>
</dbReference>
<feature type="region of interest" description="Disordered" evidence="17">
    <location>
        <begin position="600"/>
        <end position="636"/>
    </location>
</feature>
<comment type="similarity">
    <text evidence="2 15">In the C-terminal section; belongs to the peptidase M41 family.</text>
</comment>
<evidence type="ECO:0000256" key="9">
    <source>
        <dbReference type="ARBA" id="ARBA00022833"/>
    </source>
</evidence>
<dbReference type="FunFam" id="1.20.58.760:FF:000001">
    <property type="entry name" value="ATP-dependent zinc metalloprotease FtsH"/>
    <property type="match status" value="1"/>
</dbReference>
<keyword evidence="7 15" id="KW-0547">Nucleotide-binding</keyword>
<keyword evidence="12 15" id="KW-0482">Metalloprotease</keyword>
<dbReference type="Gene3D" id="1.20.58.760">
    <property type="entry name" value="Peptidase M41"/>
    <property type="match status" value="1"/>
</dbReference>
<comment type="cofactor">
    <cofactor evidence="15">
        <name>Zn(2+)</name>
        <dbReference type="ChEBI" id="CHEBI:29105"/>
    </cofactor>
    <text evidence="15">Binds 1 zinc ion per subunit.</text>
</comment>
<dbReference type="PANTHER" id="PTHR23076">
    <property type="entry name" value="METALLOPROTEASE M41 FTSH"/>
    <property type="match status" value="1"/>
</dbReference>
<protein>
    <recommendedName>
        <fullName evidence="15">ATP-dependent zinc metalloprotease FtsH</fullName>
        <ecNumber evidence="15">3.4.24.-</ecNumber>
    </recommendedName>
</protein>
<feature type="binding site" evidence="15">
    <location>
        <position position="420"/>
    </location>
    <ligand>
        <name>Zn(2+)</name>
        <dbReference type="ChEBI" id="CHEBI:29105"/>
        <note>catalytic</note>
    </ligand>
</feature>
<comment type="function">
    <text evidence="15">Acts as a processive, ATP-dependent zinc metallopeptidase for both cytoplasmic and membrane proteins. Plays a role in the quality control of integral membrane proteins.</text>
</comment>
<dbReference type="FunFam" id="3.40.50.300:FF:000001">
    <property type="entry name" value="ATP-dependent zinc metalloprotease FtsH"/>
    <property type="match status" value="1"/>
</dbReference>
<dbReference type="CDD" id="cd19501">
    <property type="entry name" value="RecA-like_FtsH"/>
    <property type="match status" value="1"/>
</dbReference>
<evidence type="ECO:0000256" key="4">
    <source>
        <dbReference type="ARBA" id="ARBA00022670"/>
    </source>
</evidence>
<dbReference type="GO" id="GO:0008270">
    <property type="term" value="F:zinc ion binding"/>
    <property type="evidence" value="ECO:0007669"/>
    <property type="project" value="UniProtKB-UniRule"/>
</dbReference>
<dbReference type="GO" id="GO:0004176">
    <property type="term" value="F:ATP-dependent peptidase activity"/>
    <property type="evidence" value="ECO:0007669"/>
    <property type="project" value="InterPro"/>
</dbReference>
<keyword evidence="3 15" id="KW-1003">Cell membrane</keyword>
<dbReference type="GO" id="GO:0005524">
    <property type="term" value="F:ATP binding"/>
    <property type="evidence" value="ECO:0007669"/>
    <property type="project" value="UniProtKB-UniRule"/>
</dbReference>
<evidence type="ECO:0000313" key="20">
    <source>
        <dbReference type="Proteomes" id="UP000035212"/>
    </source>
</evidence>
<keyword evidence="13 15" id="KW-0472">Membrane</keyword>
<evidence type="ECO:0000256" key="8">
    <source>
        <dbReference type="ARBA" id="ARBA00022801"/>
    </source>
</evidence>
<keyword evidence="4 15" id="KW-0645">Protease</keyword>
<proteinExistence type="inferred from homology"/>
<reference evidence="19 20" key="1">
    <citation type="journal article" date="2015" name="Stand. Genomic Sci.">
        <title>Complete genome of Pseudomonas chlororaphis strain UFB2, a soil bacterium with antibacterial activity against bacterial canker pathogen of tomato.</title>
        <authorList>
            <person name="Deng P."/>
            <person name="Wang X."/>
            <person name="Baird S.M."/>
            <person name="Lu S.E."/>
        </authorList>
    </citation>
    <scope>NUCLEOTIDE SEQUENCE [LARGE SCALE GENOMIC DNA]</scope>
    <source>
        <strain evidence="19 20">UFB2</strain>
    </source>
</reference>
<dbReference type="PATRIC" id="fig|587753.11.peg.4182"/>
<dbReference type="InterPro" id="IPR003593">
    <property type="entry name" value="AAA+_ATPase"/>
</dbReference>
<keyword evidence="5 15" id="KW-0812">Transmembrane</keyword>
<evidence type="ECO:0000256" key="12">
    <source>
        <dbReference type="ARBA" id="ARBA00023049"/>
    </source>
</evidence>
<evidence type="ECO:0000259" key="18">
    <source>
        <dbReference type="SMART" id="SM00382"/>
    </source>
</evidence>
<dbReference type="EMBL" id="CP011020">
    <property type="protein sequence ID" value="AKK00324.1"/>
    <property type="molecule type" value="Genomic_DNA"/>
</dbReference>
<comment type="caution">
    <text evidence="15">Lacks conserved residue(s) required for the propagation of feature annotation.</text>
</comment>
<evidence type="ECO:0000256" key="7">
    <source>
        <dbReference type="ARBA" id="ARBA00022741"/>
    </source>
</evidence>
<dbReference type="Pfam" id="PF00004">
    <property type="entry name" value="AAA"/>
    <property type="match status" value="1"/>
</dbReference>
<comment type="subunit">
    <text evidence="15">Homohexamer.</text>
</comment>
<feature type="binding site" evidence="15">
    <location>
        <begin position="194"/>
        <end position="201"/>
    </location>
    <ligand>
        <name>ATP</name>
        <dbReference type="ChEBI" id="CHEBI:30616"/>
    </ligand>
</feature>
<evidence type="ECO:0000256" key="13">
    <source>
        <dbReference type="ARBA" id="ARBA00023136"/>
    </source>
</evidence>
<dbReference type="GO" id="GO:0006508">
    <property type="term" value="P:proteolysis"/>
    <property type="evidence" value="ECO:0007669"/>
    <property type="project" value="UniProtKB-KW"/>
</dbReference>
<keyword evidence="6 15" id="KW-0479">Metal-binding</keyword>
<organism evidence="19 20">
    <name type="scientific">Pseudomonas chlororaphis</name>
    <dbReference type="NCBI Taxonomy" id="587753"/>
    <lineage>
        <taxon>Bacteria</taxon>
        <taxon>Pseudomonadati</taxon>
        <taxon>Pseudomonadota</taxon>
        <taxon>Gammaproteobacteria</taxon>
        <taxon>Pseudomonadales</taxon>
        <taxon>Pseudomonadaceae</taxon>
        <taxon>Pseudomonas</taxon>
    </lineage>
</organism>
<reference evidence="20" key="2">
    <citation type="submission" date="2015-03" db="EMBL/GenBank/DDBJ databases">
        <authorList>
            <person name="Deng P."/>
            <person name="Lu S."/>
        </authorList>
    </citation>
    <scope>NUCLEOTIDE SEQUENCE [LARGE SCALE GENOMIC DNA]</scope>
    <source>
        <strain evidence="20">UFB2</strain>
    </source>
</reference>
<dbReference type="InterPro" id="IPR005936">
    <property type="entry name" value="FtsH"/>
</dbReference>
<keyword evidence="9 15" id="KW-0862">Zinc</keyword>
<evidence type="ECO:0000256" key="16">
    <source>
        <dbReference type="RuleBase" id="RU003651"/>
    </source>
</evidence>
<feature type="active site" evidence="15">
    <location>
        <position position="417"/>
    </location>
</feature>
<evidence type="ECO:0000256" key="5">
    <source>
        <dbReference type="ARBA" id="ARBA00022692"/>
    </source>
</evidence>
<dbReference type="PRINTS" id="PR00830">
    <property type="entry name" value="ENDOLAPTASE"/>
</dbReference>